<keyword evidence="6" id="KW-1185">Reference proteome</keyword>
<dbReference type="PROSITE" id="PS50893">
    <property type="entry name" value="ABC_TRANSPORTER_2"/>
    <property type="match status" value="1"/>
</dbReference>
<dbReference type="STRING" id="1962155.B1813_01975"/>
<evidence type="ECO:0000313" key="5">
    <source>
        <dbReference type="EMBL" id="OQO94864.1"/>
    </source>
</evidence>
<dbReference type="PROSITE" id="PS00211">
    <property type="entry name" value="ABC_TRANSPORTER_1"/>
    <property type="match status" value="1"/>
</dbReference>
<gene>
    <name evidence="5" type="ORF">B1813_01975</name>
</gene>
<dbReference type="SUPFAM" id="SSF52540">
    <property type="entry name" value="P-loop containing nucleoside triphosphate hydrolases"/>
    <property type="match status" value="2"/>
</dbReference>
<dbReference type="PANTHER" id="PTHR19211:SF14">
    <property type="entry name" value="ATP-BINDING CASSETTE SUB-FAMILY F MEMBER 1"/>
    <property type="match status" value="1"/>
</dbReference>
<dbReference type="InterPro" id="IPR017871">
    <property type="entry name" value="ABC_transporter-like_CS"/>
</dbReference>
<keyword evidence="3 5" id="KW-0067">ATP-binding</keyword>
<evidence type="ECO:0000256" key="3">
    <source>
        <dbReference type="ARBA" id="ARBA00022840"/>
    </source>
</evidence>
<dbReference type="InterPro" id="IPR027417">
    <property type="entry name" value="P-loop_NTPase"/>
</dbReference>
<dbReference type="CDD" id="cd03221">
    <property type="entry name" value="ABCF_EF-3"/>
    <property type="match status" value="1"/>
</dbReference>
<dbReference type="InterPro" id="IPR003593">
    <property type="entry name" value="AAA+_ATPase"/>
</dbReference>
<organism evidence="5 6">
    <name type="scientific">Saccharomonospora piscinae</name>
    <dbReference type="NCBI Taxonomy" id="687388"/>
    <lineage>
        <taxon>Bacteria</taxon>
        <taxon>Bacillati</taxon>
        <taxon>Actinomycetota</taxon>
        <taxon>Actinomycetes</taxon>
        <taxon>Pseudonocardiales</taxon>
        <taxon>Pseudonocardiaceae</taxon>
        <taxon>Saccharomonospora</taxon>
    </lineage>
</organism>
<feature type="domain" description="ABC transporter" evidence="4">
    <location>
        <begin position="7"/>
        <end position="261"/>
    </location>
</feature>
<dbReference type="GO" id="GO:0005524">
    <property type="term" value="F:ATP binding"/>
    <property type="evidence" value="ECO:0007669"/>
    <property type="project" value="UniProtKB-KW"/>
</dbReference>
<reference evidence="5 6" key="1">
    <citation type="submission" date="2017-02" db="EMBL/GenBank/DDBJ databases">
        <title>Draft genome of Saccharomonospora sp. 154.</title>
        <authorList>
            <person name="Alonso-Carmona G.S."/>
            <person name="De La Haba R."/>
            <person name="Vera-Gargallo B."/>
            <person name="Sandoval-Trujillo A.H."/>
            <person name="Ramirez-Duran N."/>
            <person name="Ventosa A."/>
        </authorList>
    </citation>
    <scope>NUCLEOTIDE SEQUENCE [LARGE SCALE GENOMIC DNA]</scope>
    <source>
        <strain evidence="5 6">LRS4.154</strain>
    </source>
</reference>
<dbReference type="Pfam" id="PF00005">
    <property type="entry name" value="ABC_tran"/>
    <property type="match status" value="2"/>
</dbReference>
<accession>A0A1V9AD57</accession>
<dbReference type="InterPro" id="IPR003439">
    <property type="entry name" value="ABC_transporter-like_ATP-bd"/>
</dbReference>
<dbReference type="EMBL" id="MWIH01000002">
    <property type="protein sequence ID" value="OQO94864.1"/>
    <property type="molecule type" value="Genomic_DNA"/>
</dbReference>
<evidence type="ECO:0000259" key="4">
    <source>
        <dbReference type="PROSITE" id="PS50893"/>
    </source>
</evidence>
<keyword evidence="1" id="KW-0677">Repeat</keyword>
<proteinExistence type="predicted"/>
<dbReference type="AlphaFoldDB" id="A0A1V9AD57"/>
<dbReference type="GO" id="GO:0016887">
    <property type="term" value="F:ATP hydrolysis activity"/>
    <property type="evidence" value="ECO:0007669"/>
    <property type="project" value="InterPro"/>
</dbReference>
<evidence type="ECO:0000256" key="2">
    <source>
        <dbReference type="ARBA" id="ARBA00022741"/>
    </source>
</evidence>
<dbReference type="Gene3D" id="3.40.50.300">
    <property type="entry name" value="P-loop containing nucleotide triphosphate hydrolases"/>
    <property type="match status" value="2"/>
</dbReference>
<keyword evidence="2" id="KW-0547">Nucleotide-binding</keyword>
<sequence length="540" mass="58359">MSSSLSLHVRDLAFSYRDKVVFDGIDLTLSAGRRVGLVGENGAGKSTLLRLLARVEDPSGGHVSGGGDLGYLRQELPFPGTATLSDVLDDALAETRRAAVRLDELGALLADRPDDAALLAEYGHLLEWAQAHDLWDADRRASIVCAGLGLAGIAPGRALDTLSGGQRCRLALAALLIRAPETLLLDEPTNHLDDPALDFVQERLARHPGIVVLSSHDREFLDAVCTDIVDLDPALGGPTRYGGAYTEYRAAKHAERARWEQRWSEEQQELRELRHSVTVTARQVAHGRPPRDGAKLNYDFSGARVERQVSRRVRAARQRLSELESAQVRKPPEPLRFAATLTAAADAQRRTALSARDLAVAGRLEPVSELDVHIGGTGPTRLLVSGGNGTGKSTLLGLLAGHLEPTHGTLRRAPEVRVGLLEQDVRFAEPKRTPRQLYDAATAGRAVPSLHTLGLVAPGDEHRPVAALSVGQRRRLALALLVADPPEVLLLDEPTNHLSPALADELSEALDSAPGAVVLASHDRWLRRRWGHAELRLSSV</sequence>
<evidence type="ECO:0000256" key="1">
    <source>
        <dbReference type="ARBA" id="ARBA00022737"/>
    </source>
</evidence>
<comment type="caution">
    <text evidence="5">The sequence shown here is derived from an EMBL/GenBank/DDBJ whole genome shotgun (WGS) entry which is preliminary data.</text>
</comment>
<dbReference type="PANTHER" id="PTHR19211">
    <property type="entry name" value="ATP-BINDING TRANSPORT PROTEIN-RELATED"/>
    <property type="match status" value="1"/>
</dbReference>
<dbReference type="FunFam" id="3.40.50.300:FF:000011">
    <property type="entry name" value="Putative ABC transporter ATP-binding component"/>
    <property type="match status" value="1"/>
</dbReference>
<name>A0A1V9AD57_SACPI</name>
<evidence type="ECO:0000313" key="6">
    <source>
        <dbReference type="Proteomes" id="UP000192591"/>
    </source>
</evidence>
<dbReference type="Proteomes" id="UP000192591">
    <property type="component" value="Unassembled WGS sequence"/>
</dbReference>
<dbReference type="RefSeq" id="WP_081190287.1">
    <property type="nucleotide sequence ID" value="NZ_MWIH01000002.1"/>
</dbReference>
<dbReference type="SMART" id="SM00382">
    <property type="entry name" value="AAA"/>
    <property type="match status" value="2"/>
</dbReference>
<protein>
    <submittedName>
        <fullName evidence="5">Antibiotic ABC transporter ATP-binding protein</fullName>
    </submittedName>
</protein>
<dbReference type="InterPro" id="IPR050611">
    <property type="entry name" value="ABCF"/>
</dbReference>